<evidence type="ECO:0000256" key="2">
    <source>
        <dbReference type="ARBA" id="ARBA00022723"/>
    </source>
</evidence>
<feature type="binding site" evidence="4">
    <location>
        <position position="92"/>
    </location>
    <ligand>
        <name>Zn(2+)</name>
        <dbReference type="ChEBI" id="CHEBI:29105"/>
    </ligand>
</feature>
<evidence type="ECO:0000313" key="6">
    <source>
        <dbReference type="Proteomes" id="UP000054742"/>
    </source>
</evidence>
<dbReference type="GO" id="GO:0008270">
    <property type="term" value="F:zinc ion binding"/>
    <property type="evidence" value="ECO:0007669"/>
    <property type="project" value="UniProtKB-UniRule"/>
</dbReference>
<organism evidence="5 6">
    <name type="scientific">Legionella brunensis</name>
    <dbReference type="NCBI Taxonomy" id="29422"/>
    <lineage>
        <taxon>Bacteria</taxon>
        <taxon>Pseudomonadati</taxon>
        <taxon>Pseudomonadota</taxon>
        <taxon>Gammaproteobacteria</taxon>
        <taxon>Legionellales</taxon>
        <taxon>Legionellaceae</taxon>
        <taxon>Legionella</taxon>
    </lineage>
</organism>
<dbReference type="Pfam" id="PF01155">
    <property type="entry name" value="HypA"/>
    <property type="match status" value="1"/>
</dbReference>
<keyword evidence="6" id="KW-1185">Reference proteome</keyword>
<comment type="caution">
    <text evidence="5">The sequence shown here is derived from an EMBL/GenBank/DDBJ whole genome shotgun (WGS) entry which is preliminary data.</text>
</comment>
<keyword evidence="3 4" id="KW-0862">Zinc</keyword>
<feature type="binding site" evidence="4">
    <location>
        <position position="2"/>
    </location>
    <ligand>
        <name>Ni(2+)</name>
        <dbReference type="ChEBI" id="CHEBI:49786"/>
    </ligand>
</feature>
<feature type="binding site" evidence="4">
    <location>
        <position position="89"/>
    </location>
    <ligand>
        <name>Zn(2+)</name>
        <dbReference type="ChEBI" id="CHEBI:29105"/>
    </ligand>
</feature>
<dbReference type="STRING" id="29422.Lbru_0506"/>
<evidence type="ECO:0000313" key="5">
    <source>
        <dbReference type="EMBL" id="KTC86565.1"/>
    </source>
</evidence>
<name>A0A0W0SUD7_9GAMM</name>
<accession>A0A0W0SUD7</accession>
<proteinExistence type="inferred from homology"/>
<dbReference type="Gene3D" id="3.30.2320.80">
    <property type="match status" value="1"/>
</dbReference>
<comment type="function">
    <text evidence="4">Involved in the maturation of [NiFe] hydrogenases. Required for nickel insertion into the metal center of the hydrogenase.</text>
</comment>
<dbReference type="NCBIfam" id="TIGR00100">
    <property type="entry name" value="hypA"/>
    <property type="match status" value="1"/>
</dbReference>
<sequence>MHELSFCRSILEIINKYVSEIKCQRVKKIYLEVGQLTAIDENALKFGFNIAAVGSIAEDASLEIITIEGKAVCDFCRKTVRLKHYYDGCEICGRFLLKVIQGEELRVKSMEVD</sequence>
<dbReference type="PANTHER" id="PTHR34535">
    <property type="entry name" value="HYDROGENASE MATURATION FACTOR HYPA"/>
    <property type="match status" value="1"/>
</dbReference>
<keyword evidence="1 4" id="KW-0533">Nickel</keyword>
<dbReference type="EMBL" id="LNXV01000004">
    <property type="protein sequence ID" value="KTC86565.1"/>
    <property type="molecule type" value="Genomic_DNA"/>
</dbReference>
<feature type="binding site" evidence="4">
    <location>
        <position position="76"/>
    </location>
    <ligand>
        <name>Zn(2+)</name>
        <dbReference type="ChEBI" id="CHEBI:29105"/>
    </ligand>
</feature>
<gene>
    <name evidence="4 5" type="primary">hypA</name>
    <name evidence="5" type="ORF">Lbru_0506</name>
</gene>
<dbReference type="InterPro" id="IPR000688">
    <property type="entry name" value="HypA/HybF"/>
</dbReference>
<dbReference type="GO" id="GO:0051604">
    <property type="term" value="P:protein maturation"/>
    <property type="evidence" value="ECO:0007669"/>
    <property type="project" value="InterPro"/>
</dbReference>
<keyword evidence="2 4" id="KW-0479">Metal-binding</keyword>
<evidence type="ECO:0000256" key="3">
    <source>
        <dbReference type="ARBA" id="ARBA00022833"/>
    </source>
</evidence>
<dbReference type="RefSeq" id="WP_058440609.1">
    <property type="nucleotide sequence ID" value="NZ_CAAAHU010000025.1"/>
</dbReference>
<dbReference type="OrthoDB" id="288014at2"/>
<dbReference type="PANTHER" id="PTHR34535:SF3">
    <property type="entry name" value="HYDROGENASE MATURATION FACTOR HYPA"/>
    <property type="match status" value="1"/>
</dbReference>
<dbReference type="Proteomes" id="UP000054742">
    <property type="component" value="Unassembled WGS sequence"/>
</dbReference>
<evidence type="ECO:0000256" key="1">
    <source>
        <dbReference type="ARBA" id="ARBA00022596"/>
    </source>
</evidence>
<protein>
    <recommendedName>
        <fullName evidence="4">Hydrogenase maturation factor HypA</fullName>
    </recommendedName>
</protein>
<dbReference type="PATRIC" id="fig|29422.6.peg.530"/>
<dbReference type="GO" id="GO:0016151">
    <property type="term" value="F:nickel cation binding"/>
    <property type="evidence" value="ECO:0007669"/>
    <property type="project" value="UniProtKB-UniRule"/>
</dbReference>
<dbReference type="PIRSF" id="PIRSF004761">
    <property type="entry name" value="Hydrgn_mat_HypA"/>
    <property type="match status" value="1"/>
</dbReference>
<dbReference type="HAMAP" id="MF_00213">
    <property type="entry name" value="HypA_HybF"/>
    <property type="match status" value="1"/>
</dbReference>
<dbReference type="AlphaFoldDB" id="A0A0W0SUD7"/>
<reference evidence="5 6" key="1">
    <citation type="submission" date="2015-11" db="EMBL/GenBank/DDBJ databases">
        <title>Genomic analysis of 38 Legionella species identifies large and diverse effector repertoires.</title>
        <authorList>
            <person name="Burstein D."/>
            <person name="Amaro F."/>
            <person name="Zusman T."/>
            <person name="Lifshitz Z."/>
            <person name="Cohen O."/>
            <person name="Gilbert J.A."/>
            <person name="Pupko T."/>
            <person name="Shuman H.A."/>
            <person name="Segal G."/>
        </authorList>
    </citation>
    <scope>NUCLEOTIDE SEQUENCE [LARGE SCALE GENOMIC DNA]</scope>
    <source>
        <strain evidence="5 6">ATCC 43878</strain>
    </source>
</reference>
<comment type="similarity">
    <text evidence="4">Belongs to the HypA/HybF family.</text>
</comment>
<evidence type="ECO:0000256" key="4">
    <source>
        <dbReference type="HAMAP-Rule" id="MF_00213"/>
    </source>
</evidence>
<feature type="binding site" evidence="4">
    <location>
        <position position="73"/>
    </location>
    <ligand>
        <name>Zn(2+)</name>
        <dbReference type="ChEBI" id="CHEBI:29105"/>
    </ligand>
</feature>